<evidence type="ECO:0000256" key="10">
    <source>
        <dbReference type="ARBA" id="ARBA00022840"/>
    </source>
</evidence>
<evidence type="ECO:0000256" key="5">
    <source>
        <dbReference type="ARBA" id="ARBA00022741"/>
    </source>
</evidence>
<evidence type="ECO:0000256" key="2">
    <source>
        <dbReference type="ARBA" id="ARBA00022490"/>
    </source>
</evidence>
<dbReference type="GO" id="GO:0003677">
    <property type="term" value="F:DNA binding"/>
    <property type="evidence" value="ECO:0007669"/>
    <property type="project" value="UniProtKB-KW"/>
</dbReference>
<sequence>MNSITIRGARCHNLKNITVSIPRGKLIVVTGISGSGKSSLIFDTLYAEGQRRYLESLSGSSHHFRELRERPDVDAIDGLTPTISISQTFTAFNPRSTVGTMSDIYDYLRILFTRIGVARGGQVFSITPTPRSFSFNNPLGACEKCEGLGVRLLIDPELILPNKRLSIIEGAIKPLMRLGSERSHLWKTLIAYARSNSIDTSSPVGAISALASAAILHGREGEFQGVIPHLEKYYRETDSPYVRAEIEQYMRESPCDFCRGSRLNNKARSVVIGENISLDMLTAMSISDLRRFFEKSLKIAPRMERLLIQPIRERLELIERVGLSYLTLNRSIPTLAGGEVLRLRIAVQIGIALSGVTYILDEPTQGLHAKNISDLLHTLASLCKLDNTVIVIEHDRAIISAADYIIDMGPGAGENGGRVLYAGDQSGFQNANTDGETARHMRNYKKSRAHIKRRAGNGKHIIIKGASEHNLKFIDASFPLGMLVGVTGVSGSGKSTLVHDILARALSQKLHRAKHPPGAHREISGIEFIDKVITVDQSPIGRTPRSNPATFIGAFMYIRDFFATLPESKKRKYGKGYFSFNVPGGRCETCAGNGEVRIEMYFLPCMYTPCGECGGSRYSRDALYIKWKMKTIADILAMTVTEALNFLGDDIPQIVKYLRTLGEVGLGYLKLGQSATTLSGGEAQRVKLAVELARPGTGRTLYILDEPTIGLHFVDIKHLMDILHALVLKGNTVIIIEHNIDVIAECDWLLDLGPDGGENGGRVVAFGTPDDVSKTRGSYTGQFLRELFLRT</sequence>
<evidence type="ECO:0000256" key="11">
    <source>
        <dbReference type="ARBA" id="ARBA00022881"/>
    </source>
</evidence>
<dbReference type="Gene3D" id="1.20.1580.10">
    <property type="entry name" value="ABC transporter ATPase like domain"/>
    <property type="match status" value="2"/>
</dbReference>
<evidence type="ECO:0000256" key="9">
    <source>
        <dbReference type="ARBA" id="ARBA00022833"/>
    </source>
</evidence>
<comment type="similarity">
    <text evidence="14">Belongs to the ABC transporter superfamily. UvrA family.</text>
</comment>
<evidence type="ECO:0000256" key="6">
    <source>
        <dbReference type="ARBA" id="ARBA00022763"/>
    </source>
</evidence>
<dbReference type="GO" id="GO:0004518">
    <property type="term" value="F:nuclease activity"/>
    <property type="evidence" value="ECO:0007669"/>
    <property type="project" value="UniProtKB-KW"/>
</dbReference>
<dbReference type="CDD" id="cd03270">
    <property type="entry name" value="ABC_UvrA_I"/>
    <property type="match status" value="1"/>
</dbReference>
<dbReference type="Gene3D" id="1.10.8.280">
    <property type="entry name" value="ABC transporter ATPase domain-like"/>
    <property type="match status" value="1"/>
</dbReference>
<keyword evidence="6" id="KW-0227">DNA damage</keyword>
<keyword evidence="4" id="KW-0677">Repeat</keyword>
<evidence type="ECO:0000256" key="8">
    <source>
        <dbReference type="ARBA" id="ARBA00022771"/>
    </source>
</evidence>
<keyword evidence="8" id="KW-0863">Zinc-finger</keyword>
<gene>
    <name evidence="18" type="ORF">A3H61_05150</name>
</gene>
<keyword evidence="2" id="KW-0963">Cytoplasm</keyword>
<dbReference type="PROSITE" id="PS00211">
    <property type="entry name" value="ABC_TRANSPORTER_1"/>
    <property type="match status" value="1"/>
</dbReference>
<dbReference type="NCBIfam" id="TIGR00630">
    <property type="entry name" value="uvra"/>
    <property type="match status" value="1"/>
</dbReference>
<dbReference type="InterPro" id="IPR003593">
    <property type="entry name" value="AAA+_ATPase"/>
</dbReference>
<keyword evidence="5" id="KW-0547">Nucleotide-binding</keyword>
<accession>A0A1G2A777</accession>
<evidence type="ECO:0000259" key="17">
    <source>
        <dbReference type="SMART" id="SM00382"/>
    </source>
</evidence>
<dbReference type="GO" id="GO:0005737">
    <property type="term" value="C:cytoplasm"/>
    <property type="evidence" value="ECO:0007669"/>
    <property type="project" value="UniProtKB-SubCell"/>
</dbReference>
<dbReference type="SMART" id="SM00382">
    <property type="entry name" value="AAA"/>
    <property type="match status" value="2"/>
</dbReference>
<dbReference type="CDD" id="cd03271">
    <property type="entry name" value="ABC_UvrA_II"/>
    <property type="match status" value="1"/>
</dbReference>
<dbReference type="InterPro" id="IPR027417">
    <property type="entry name" value="P-loop_NTPase"/>
</dbReference>
<dbReference type="InterPro" id="IPR041552">
    <property type="entry name" value="UvrA_DNA-bd"/>
</dbReference>
<evidence type="ECO:0000313" key="18">
    <source>
        <dbReference type="EMBL" id="OGY72738.1"/>
    </source>
</evidence>
<evidence type="ECO:0000256" key="12">
    <source>
        <dbReference type="ARBA" id="ARBA00023125"/>
    </source>
</evidence>
<keyword evidence="3" id="KW-0479">Metal-binding</keyword>
<keyword evidence="12" id="KW-0238">DNA-binding</keyword>
<comment type="caution">
    <text evidence="18">The sequence shown here is derived from an EMBL/GenBank/DDBJ whole genome shotgun (WGS) entry which is preliminary data.</text>
</comment>
<evidence type="ECO:0000256" key="14">
    <source>
        <dbReference type="ARBA" id="ARBA00038000"/>
    </source>
</evidence>
<evidence type="ECO:0000313" key="19">
    <source>
        <dbReference type="Proteomes" id="UP000178315"/>
    </source>
</evidence>
<dbReference type="EMBL" id="MHJU01000024">
    <property type="protein sequence ID" value="OGY72738.1"/>
    <property type="molecule type" value="Genomic_DNA"/>
</dbReference>
<reference evidence="18 19" key="1">
    <citation type="journal article" date="2016" name="Nat. Commun.">
        <title>Thousands of microbial genomes shed light on interconnected biogeochemical processes in an aquifer system.</title>
        <authorList>
            <person name="Anantharaman K."/>
            <person name="Brown C.T."/>
            <person name="Hug L.A."/>
            <person name="Sharon I."/>
            <person name="Castelle C.J."/>
            <person name="Probst A.J."/>
            <person name="Thomas B.C."/>
            <person name="Singh A."/>
            <person name="Wilkins M.J."/>
            <person name="Karaoz U."/>
            <person name="Brodie E.L."/>
            <person name="Williams K.H."/>
            <person name="Hubbard S.S."/>
            <person name="Banfield J.F."/>
        </authorList>
    </citation>
    <scope>NUCLEOTIDE SEQUENCE [LARGE SCALE GENOMIC DNA]</scope>
</reference>
<dbReference type="GO" id="GO:0016887">
    <property type="term" value="F:ATP hydrolysis activity"/>
    <property type="evidence" value="ECO:0007669"/>
    <property type="project" value="InterPro"/>
</dbReference>
<protein>
    <recommendedName>
        <fullName evidence="15">UvrABC system protein A</fullName>
    </recommendedName>
    <alternativeName>
        <fullName evidence="16">Excinuclease ABC subunit A</fullName>
    </alternativeName>
</protein>
<dbReference type="InterPro" id="IPR004602">
    <property type="entry name" value="UvrA"/>
</dbReference>
<evidence type="ECO:0000256" key="15">
    <source>
        <dbReference type="ARBA" id="ARBA00039316"/>
    </source>
</evidence>
<feature type="domain" description="AAA+ ATPase" evidence="17">
    <location>
        <begin position="23"/>
        <end position="412"/>
    </location>
</feature>
<dbReference type="AlphaFoldDB" id="A0A1G2A777"/>
<evidence type="ECO:0000256" key="3">
    <source>
        <dbReference type="ARBA" id="ARBA00022723"/>
    </source>
</evidence>
<dbReference type="GO" id="GO:0009380">
    <property type="term" value="C:excinuclease repair complex"/>
    <property type="evidence" value="ECO:0007669"/>
    <property type="project" value="InterPro"/>
</dbReference>
<dbReference type="InterPro" id="IPR017871">
    <property type="entry name" value="ABC_transporter-like_CS"/>
</dbReference>
<proteinExistence type="inferred from homology"/>
<dbReference type="PANTHER" id="PTHR43152:SF2">
    <property type="entry name" value="DRUG RESISTANCE ABC TRANSPORTER"/>
    <property type="match status" value="1"/>
</dbReference>
<evidence type="ECO:0000256" key="1">
    <source>
        <dbReference type="ARBA" id="ARBA00004496"/>
    </source>
</evidence>
<keyword evidence="13" id="KW-0234">DNA repair</keyword>
<dbReference type="Pfam" id="PF17755">
    <property type="entry name" value="UvrA_DNA-bind"/>
    <property type="match status" value="1"/>
</dbReference>
<organism evidence="18 19">
    <name type="scientific">Candidatus Jacksonbacteria bacterium RIFCSPLOWO2_02_FULL_44_20</name>
    <dbReference type="NCBI Taxonomy" id="1798460"/>
    <lineage>
        <taxon>Bacteria</taxon>
        <taxon>Candidatus Jacksoniibacteriota</taxon>
    </lineage>
</organism>
<evidence type="ECO:0000256" key="4">
    <source>
        <dbReference type="ARBA" id="ARBA00022737"/>
    </source>
</evidence>
<keyword evidence="11" id="KW-0267">Excision nuclease</keyword>
<evidence type="ECO:0000256" key="16">
    <source>
        <dbReference type="ARBA" id="ARBA00042156"/>
    </source>
</evidence>
<keyword evidence="9" id="KW-0862">Zinc</keyword>
<dbReference type="SUPFAM" id="SSF52540">
    <property type="entry name" value="P-loop containing nucleoside triphosphate hydrolases"/>
    <property type="match status" value="2"/>
</dbReference>
<evidence type="ECO:0000256" key="13">
    <source>
        <dbReference type="ARBA" id="ARBA00023204"/>
    </source>
</evidence>
<dbReference type="Proteomes" id="UP000178315">
    <property type="component" value="Unassembled WGS sequence"/>
</dbReference>
<keyword evidence="7" id="KW-0228">DNA excision</keyword>
<dbReference type="GO" id="GO:0005524">
    <property type="term" value="F:ATP binding"/>
    <property type="evidence" value="ECO:0007669"/>
    <property type="project" value="UniProtKB-KW"/>
</dbReference>
<keyword evidence="10" id="KW-0067">ATP-binding</keyword>
<dbReference type="GO" id="GO:0008270">
    <property type="term" value="F:zinc ion binding"/>
    <property type="evidence" value="ECO:0007669"/>
    <property type="project" value="UniProtKB-KW"/>
</dbReference>
<comment type="subcellular location">
    <subcellularLocation>
        <location evidence="1">Cytoplasm</location>
    </subcellularLocation>
</comment>
<dbReference type="Gene3D" id="3.40.50.300">
    <property type="entry name" value="P-loop containing nucleotide triphosphate hydrolases"/>
    <property type="match status" value="2"/>
</dbReference>
<evidence type="ECO:0000256" key="7">
    <source>
        <dbReference type="ARBA" id="ARBA00022769"/>
    </source>
</evidence>
<name>A0A1G2A777_9BACT</name>
<dbReference type="GO" id="GO:0006289">
    <property type="term" value="P:nucleotide-excision repair"/>
    <property type="evidence" value="ECO:0007669"/>
    <property type="project" value="InterPro"/>
</dbReference>
<dbReference type="PANTHER" id="PTHR43152">
    <property type="entry name" value="UVRABC SYSTEM PROTEIN A"/>
    <property type="match status" value="1"/>
</dbReference>
<feature type="domain" description="AAA+ ATPase" evidence="17">
    <location>
        <begin position="480"/>
        <end position="754"/>
    </location>
</feature>